<dbReference type="SMART" id="SM00345">
    <property type="entry name" value="HTH_GNTR"/>
    <property type="match status" value="1"/>
</dbReference>
<evidence type="ECO:0000259" key="4">
    <source>
        <dbReference type="PROSITE" id="PS50949"/>
    </source>
</evidence>
<dbReference type="RefSeq" id="WP_123101925.1">
    <property type="nucleotide sequence ID" value="NZ_RIBZ01000270.1"/>
</dbReference>
<dbReference type="GO" id="GO:0003700">
    <property type="term" value="F:DNA-binding transcription factor activity"/>
    <property type="evidence" value="ECO:0007669"/>
    <property type="project" value="InterPro"/>
</dbReference>
<dbReference type="PANTHER" id="PTHR43537">
    <property type="entry name" value="TRANSCRIPTIONAL REGULATOR, GNTR FAMILY"/>
    <property type="match status" value="1"/>
</dbReference>
<dbReference type="SUPFAM" id="SSF46785">
    <property type="entry name" value="Winged helix' DNA-binding domain"/>
    <property type="match status" value="1"/>
</dbReference>
<dbReference type="GO" id="GO:0003677">
    <property type="term" value="F:DNA binding"/>
    <property type="evidence" value="ECO:0007669"/>
    <property type="project" value="UniProtKB-KW"/>
</dbReference>
<comment type="caution">
    <text evidence="5">The sequence shown here is derived from an EMBL/GenBank/DDBJ whole genome shotgun (WGS) entry which is preliminary data.</text>
</comment>
<dbReference type="Gene3D" id="1.20.120.530">
    <property type="entry name" value="GntR ligand-binding domain-like"/>
    <property type="match status" value="1"/>
</dbReference>
<dbReference type="EMBL" id="RIBZ01000270">
    <property type="protein sequence ID" value="RNG22159.1"/>
    <property type="molecule type" value="Genomic_DNA"/>
</dbReference>
<dbReference type="Proteomes" id="UP000275401">
    <property type="component" value="Unassembled WGS sequence"/>
</dbReference>
<keyword evidence="6" id="KW-1185">Reference proteome</keyword>
<keyword evidence="1" id="KW-0805">Transcription regulation</keyword>
<dbReference type="InterPro" id="IPR000524">
    <property type="entry name" value="Tscrpt_reg_HTH_GntR"/>
</dbReference>
<dbReference type="CDD" id="cd07377">
    <property type="entry name" value="WHTH_GntR"/>
    <property type="match status" value="1"/>
</dbReference>
<organism evidence="5 6">
    <name type="scientific">Streptomyces botrytidirepellens</name>
    <dbReference type="NCBI Taxonomy" id="2486417"/>
    <lineage>
        <taxon>Bacteria</taxon>
        <taxon>Bacillati</taxon>
        <taxon>Actinomycetota</taxon>
        <taxon>Actinomycetes</taxon>
        <taxon>Kitasatosporales</taxon>
        <taxon>Streptomycetaceae</taxon>
        <taxon>Streptomyces</taxon>
    </lineage>
</organism>
<dbReference type="SUPFAM" id="SSF48008">
    <property type="entry name" value="GntR ligand-binding domain-like"/>
    <property type="match status" value="1"/>
</dbReference>
<dbReference type="InterPro" id="IPR008920">
    <property type="entry name" value="TF_FadR/GntR_C"/>
</dbReference>
<accession>A0A3M8W044</accession>
<dbReference type="InterPro" id="IPR036388">
    <property type="entry name" value="WH-like_DNA-bd_sf"/>
</dbReference>
<evidence type="ECO:0000313" key="5">
    <source>
        <dbReference type="EMBL" id="RNG22159.1"/>
    </source>
</evidence>
<evidence type="ECO:0000256" key="1">
    <source>
        <dbReference type="ARBA" id="ARBA00023015"/>
    </source>
</evidence>
<gene>
    <name evidence="5" type="ORF">EEJ42_21540</name>
</gene>
<dbReference type="PANTHER" id="PTHR43537:SF24">
    <property type="entry name" value="GLUCONATE OPERON TRANSCRIPTIONAL REPRESSOR"/>
    <property type="match status" value="1"/>
</dbReference>
<sequence length="236" mass="26402">MAGQNLFFSKSDLAYAELRDRILFGTLPAGSRLAQYDLAESLNMSITPLREAIRRLSSEGLVTVDTHRDVRVSVMNSNEARQLFEVRLSLDPTAAELAAQRRTDDDIATMQAAVDKLLPVTRQWGEEALTAHRAFHQALYRASHNDVLIRLLDDLWDKSDRYRRLGLELPPGDEPRTRDLQEHHQLVSLIVDGRAAEAAQLMRGHITHSLTATAISALEDREGMRAGQSVGRPASR</sequence>
<name>A0A3M8W044_9ACTN</name>
<dbReference type="Pfam" id="PF00392">
    <property type="entry name" value="GntR"/>
    <property type="match status" value="1"/>
</dbReference>
<evidence type="ECO:0000256" key="3">
    <source>
        <dbReference type="ARBA" id="ARBA00023163"/>
    </source>
</evidence>
<dbReference type="SMART" id="SM00895">
    <property type="entry name" value="FCD"/>
    <property type="match status" value="1"/>
</dbReference>
<evidence type="ECO:0000313" key="6">
    <source>
        <dbReference type="Proteomes" id="UP000275401"/>
    </source>
</evidence>
<dbReference type="Gene3D" id="1.10.10.10">
    <property type="entry name" value="Winged helix-like DNA-binding domain superfamily/Winged helix DNA-binding domain"/>
    <property type="match status" value="1"/>
</dbReference>
<proteinExistence type="predicted"/>
<evidence type="ECO:0000256" key="2">
    <source>
        <dbReference type="ARBA" id="ARBA00023125"/>
    </source>
</evidence>
<dbReference type="InterPro" id="IPR011711">
    <property type="entry name" value="GntR_C"/>
</dbReference>
<keyword evidence="3" id="KW-0804">Transcription</keyword>
<dbReference type="AlphaFoldDB" id="A0A3M8W044"/>
<dbReference type="InterPro" id="IPR036390">
    <property type="entry name" value="WH_DNA-bd_sf"/>
</dbReference>
<dbReference type="Pfam" id="PF07729">
    <property type="entry name" value="FCD"/>
    <property type="match status" value="1"/>
</dbReference>
<feature type="domain" description="HTH gntR-type" evidence="4">
    <location>
        <begin position="8"/>
        <end position="75"/>
    </location>
</feature>
<keyword evidence="2" id="KW-0238">DNA-binding</keyword>
<dbReference type="PROSITE" id="PS50949">
    <property type="entry name" value="HTH_GNTR"/>
    <property type="match status" value="1"/>
</dbReference>
<reference evidence="5 6" key="1">
    <citation type="submission" date="2018-11" db="EMBL/GenBank/DDBJ databases">
        <title>The Potential of Streptomyces as Biocontrol Agents against the Tomato grey mould, Botrytis cinerea (Gray mold) Frontiers in Microbiology.</title>
        <authorList>
            <person name="Li D."/>
        </authorList>
    </citation>
    <scope>NUCLEOTIDE SEQUENCE [LARGE SCALE GENOMIC DNA]</scope>
    <source>
        <strain evidence="5 6">NEAU-LD23</strain>
    </source>
</reference>
<protein>
    <submittedName>
        <fullName evidence="5">GntR family transcriptional regulator</fullName>
    </submittedName>
</protein>